<gene>
    <name evidence="3" type="ORF">BST26_01145</name>
</gene>
<organism evidence="3 4">
    <name type="scientific">Mycolicibacterium insubricum</name>
    <dbReference type="NCBI Taxonomy" id="444597"/>
    <lineage>
        <taxon>Bacteria</taxon>
        <taxon>Bacillati</taxon>
        <taxon>Actinomycetota</taxon>
        <taxon>Actinomycetes</taxon>
        <taxon>Mycobacteriales</taxon>
        <taxon>Mycobacteriaceae</taxon>
        <taxon>Mycolicibacterium</taxon>
    </lineage>
</organism>
<keyword evidence="4" id="KW-1185">Reference proteome</keyword>
<evidence type="ECO:0000313" key="3">
    <source>
        <dbReference type="EMBL" id="ORA73811.1"/>
    </source>
</evidence>
<evidence type="ECO:0000256" key="1">
    <source>
        <dbReference type="SAM" id="MobiDB-lite"/>
    </source>
</evidence>
<protein>
    <submittedName>
        <fullName evidence="3">Uncharacterized protein</fullName>
    </submittedName>
</protein>
<keyword evidence="2" id="KW-0812">Transmembrane</keyword>
<name>A0A1X0DN28_9MYCO</name>
<evidence type="ECO:0000256" key="2">
    <source>
        <dbReference type="SAM" id="Phobius"/>
    </source>
</evidence>
<feature type="region of interest" description="Disordered" evidence="1">
    <location>
        <begin position="98"/>
        <end position="130"/>
    </location>
</feature>
<dbReference type="AlphaFoldDB" id="A0A1X0DN28"/>
<proteinExistence type="predicted"/>
<evidence type="ECO:0000313" key="4">
    <source>
        <dbReference type="Proteomes" id="UP000192801"/>
    </source>
</evidence>
<sequence>MNPQFAGPPQWTPQPPVAPQWPVPVAAPVRRRRWVPAVTAVVVVLLAAVASVTAVVTGIRPVPGQAVAAPVGPDFATLTDAMQLTKSDYPSIDGAKFQSQSVSTADNDETGGSTSFCDNPLGPTKAGDQSAGTRITLANSRGVQKRVVSSSLMRTASPVDLQNWADRCLPGHQSGIDSSGFEVAGMPSGALVVEQRVAGSTLGYVGRQYIRGVLVTVVATVGNGRSAKEAQEALVTVFTHQADLLYSLRATTI</sequence>
<keyword evidence="2" id="KW-1133">Transmembrane helix</keyword>
<dbReference type="Proteomes" id="UP000192801">
    <property type="component" value="Unassembled WGS sequence"/>
</dbReference>
<accession>A0A1X0DN28</accession>
<feature type="compositionally biased region" description="Polar residues" evidence="1">
    <location>
        <begin position="98"/>
        <end position="117"/>
    </location>
</feature>
<feature type="transmembrane region" description="Helical" evidence="2">
    <location>
        <begin position="34"/>
        <end position="56"/>
    </location>
</feature>
<comment type="caution">
    <text evidence="3">The sequence shown here is derived from an EMBL/GenBank/DDBJ whole genome shotgun (WGS) entry which is preliminary data.</text>
</comment>
<dbReference type="RefSeq" id="WP_083028984.1">
    <property type="nucleotide sequence ID" value="NZ_AP022618.1"/>
</dbReference>
<keyword evidence="2" id="KW-0472">Membrane</keyword>
<reference evidence="3 4" key="1">
    <citation type="submission" date="2016-12" db="EMBL/GenBank/DDBJ databases">
        <title>The new phylogeny of genus Mycobacterium.</title>
        <authorList>
            <person name="Tortoli E."/>
            <person name="Trovato A."/>
            <person name="Cirillo D.M."/>
        </authorList>
    </citation>
    <scope>NUCLEOTIDE SEQUENCE [LARGE SCALE GENOMIC DNA]</scope>
    <source>
        <strain evidence="3 4">DSM 45130</strain>
    </source>
</reference>
<dbReference type="EMBL" id="MVHS01000002">
    <property type="protein sequence ID" value="ORA73811.1"/>
    <property type="molecule type" value="Genomic_DNA"/>
</dbReference>